<proteinExistence type="inferred from homology"/>
<feature type="non-terminal residue" evidence="7">
    <location>
        <position position="1"/>
    </location>
</feature>
<dbReference type="InterPro" id="IPR050750">
    <property type="entry name" value="C5-MTase"/>
</dbReference>
<evidence type="ECO:0000313" key="7">
    <source>
        <dbReference type="EMBL" id="CAE8616284.1"/>
    </source>
</evidence>
<keyword evidence="3 4" id="KW-0949">S-adenosyl-L-methionine</keyword>
<dbReference type="PANTHER" id="PTHR46098">
    <property type="entry name" value="TRNA (CYTOSINE(38)-C(5))-METHYLTRANSFERASE"/>
    <property type="match status" value="1"/>
</dbReference>
<keyword evidence="2 4" id="KW-0808">Transferase</keyword>
<evidence type="ECO:0000256" key="6">
    <source>
        <dbReference type="SAM" id="MobiDB-lite"/>
    </source>
</evidence>
<evidence type="ECO:0000256" key="2">
    <source>
        <dbReference type="ARBA" id="ARBA00022679"/>
    </source>
</evidence>
<keyword evidence="1 4" id="KW-0489">Methyltransferase</keyword>
<name>A0A813FU54_POLGL</name>
<dbReference type="Pfam" id="PF00145">
    <property type="entry name" value="DNA_methylase"/>
    <property type="match status" value="1"/>
</dbReference>
<dbReference type="OMA" id="NDTKECA"/>
<dbReference type="AlphaFoldDB" id="A0A813FU54"/>
<dbReference type="PROSITE" id="PS51679">
    <property type="entry name" value="SAM_MT_C5"/>
    <property type="match status" value="1"/>
</dbReference>
<comment type="similarity">
    <text evidence="4 5">Belongs to the class I-like SAM-binding methyltransferase superfamily. C5-methyltransferase family.</text>
</comment>
<protein>
    <recommendedName>
        <fullName evidence="9">DNA (cytosine-5-)-methyltransferase</fullName>
    </recommendedName>
</protein>
<dbReference type="NCBIfam" id="TIGR00675">
    <property type="entry name" value="dcm"/>
    <property type="match status" value="1"/>
</dbReference>
<evidence type="ECO:0000313" key="8">
    <source>
        <dbReference type="Proteomes" id="UP000654075"/>
    </source>
</evidence>
<evidence type="ECO:0000256" key="4">
    <source>
        <dbReference type="PROSITE-ProRule" id="PRU01016"/>
    </source>
</evidence>
<feature type="non-terminal residue" evidence="7">
    <location>
        <position position="403"/>
    </location>
</feature>
<accession>A0A813FU54</accession>
<dbReference type="Gene3D" id="3.40.50.150">
    <property type="entry name" value="Vaccinia Virus protein VP39"/>
    <property type="match status" value="1"/>
</dbReference>
<dbReference type="Proteomes" id="UP000654075">
    <property type="component" value="Unassembled WGS sequence"/>
</dbReference>
<dbReference type="InterPro" id="IPR001525">
    <property type="entry name" value="C5_MeTfrase"/>
</dbReference>
<feature type="compositionally biased region" description="Low complexity" evidence="6">
    <location>
        <begin position="74"/>
        <end position="99"/>
    </location>
</feature>
<dbReference type="OrthoDB" id="414133at2759"/>
<evidence type="ECO:0000256" key="3">
    <source>
        <dbReference type="ARBA" id="ARBA00022691"/>
    </source>
</evidence>
<dbReference type="GO" id="GO:0008168">
    <property type="term" value="F:methyltransferase activity"/>
    <property type="evidence" value="ECO:0007669"/>
    <property type="project" value="UniProtKB-KW"/>
</dbReference>
<feature type="region of interest" description="Disordered" evidence="6">
    <location>
        <begin position="66"/>
        <end position="99"/>
    </location>
</feature>
<comment type="caution">
    <text evidence="7">The sequence shown here is derived from an EMBL/GenBank/DDBJ whole genome shotgun (WGS) entry which is preliminary data.</text>
</comment>
<evidence type="ECO:0008006" key="9">
    <source>
        <dbReference type="Google" id="ProtNLM"/>
    </source>
</evidence>
<organism evidence="7 8">
    <name type="scientific">Polarella glacialis</name>
    <name type="common">Dinoflagellate</name>
    <dbReference type="NCBI Taxonomy" id="89957"/>
    <lineage>
        <taxon>Eukaryota</taxon>
        <taxon>Sar</taxon>
        <taxon>Alveolata</taxon>
        <taxon>Dinophyceae</taxon>
        <taxon>Suessiales</taxon>
        <taxon>Suessiaceae</taxon>
        <taxon>Polarella</taxon>
    </lineage>
</organism>
<dbReference type="PRINTS" id="PR00105">
    <property type="entry name" value="C5METTRFRASE"/>
</dbReference>
<evidence type="ECO:0000256" key="5">
    <source>
        <dbReference type="RuleBase" id="RU000416"/>
    </source>
</evidence>
<feature type="active site" evidence="4">
    <location>
        <position position="174"/>
    </location>
</feature>
<evidence type="ECO:0000256" key="1">
    <source>
        <dbReference type="ARBA" id="ARBA00022603"/>
    </source>
</evidence>
<dbReference type="EMBL" id="CAJNNV010025838">
    <property type="protein sequence ID" value="CAE8616284.1"/>
    <property type="molecule type" value="Genomic_DNA"/>
</dbReference>
<keyword evidence="8" id="KW-1185">Reference proteome</keyword>
<dbReference type="InterPro" id="IPR029063">
    <property type="entry name" value="SAM-dependent_MTases_sf"/>
</dbReference>
<dbReference type="Gene3D" id="3.90.120.10">
    <property type="entry name" value="DNA Methylase, subunit A, domain 2"/>
    <property type="match status" value="1"/>
</dbReference>
<gene>
    <name evidence="7" type="ORF">PGLA1383_LOCUS33988</name>
</gene>
<dbReference type="PANTHER" id="PTHR46098:SF1">
    <property type="entry name" value="TRNA (CYTOSINE(38)-C(5))-METHYLTRANSFERASE"/>
    <property type="match status" value="1"/>
</dbReference>
<sequence>VRLAGLARVKAVRPLGERKAIHLTLEGAALLCAGHAPAEIQALLDEGLVEWLPGLRIGAQLYRGPGQNLPTGGNNNNSNSNNSNNSNSNNSSNNSNNKQSSSSFTFIELFAGIGGFRRALEPLGGRCLFSSEIDVDCQEAYALNFGSEALFGDITTVATEALPRHDILTAGFPCQPFARRGERQGFEDSRGELFYEIIRALRAGKPAGFILENVWNMQFLDGGQWDKDKEKWVFGDIFKKVLACLEQAGYQVRTETLFAQGWVPQDRERVYIVGFRSDLAEAALQAFEWPAPPGAGGGVVRDVLELPGTDETASCELTETHWATVQKSSTWQSGGEKLRFVNLDGVASTLTASYRSSYASTAELVGPAETGLGRPRFFTRRECARLMGFPEEHVFGNQHSANR</sequence>
<reference evidence="7" key="1">
    <citation type="submission" date="2021-02" db="EMBL/GenBank/DDBJ databases">
        <authorList>
            <person name="Dougan E. K."/>
            <person name="Rhodes N."/>
            <person name="Thang M."/>
            <person name="Chan C."/>
        </authorList>
    </citation>
    <scope>NUCLEOTIDE SEQUENCE</scope>
</reference>
<dbReference type="GO" id="GO:0032259">
    <property type="term" value="P:methylation"/>
    <property type="evidence" value="ECO:0007669"/>
    <property type="project" value="UniProtKB-KW"/>
</dbReference>
<dbReference type="SUPFAM" id="SSF53335">
    <property type="entry name" value="S-adenosyl-L-methionine-dependent methyltransferases"/>
    <property type="match status" value="1"/>
</dbReference>